<proteinExistence type="predicted"/>
<evidence type="ECO:0000313" key="3">
    <source>
        <dbReference type="EMBL" id="CDS15864.1"/>
    </source>
</evidence>
<keyword evidence="2" id="KW-0812">Transmembrane</keyword>
<evidence type="ECO:0000313" key="4">
    <source>
        <dbReference type="Proteomes" id="UP000492820"/>
    </source>
</evidence>
<keyword evidence="2" id="KW-0472">Membrane</keyword>
<reference evidence="3" key="2">
    <citation type="submission" date="2014-06" db="EMBL/GenBank/DDBJ databases">
        <authorList>
            <person name="Aslett M."/>
        </authorList>
    </citation>
    <scope>NUCLEOTIDE SEQUENCE</scope>
</reference>
<name>A0A068W7T7_ECHGR</name>
<reference evidence="5" key="3">
    <citation type="submission" date="2020-10" db="UniProtKB">
        <authorList>
            <consortium name="WormBaseParasite"/>
        </authorList>
    </citation>
    <scope>IDENTIFICATION</scope>
</reference>
<dbReference type="AlphaFoldDB" id="A0A068W7T7"/>
<keyword evidence="2" id="KW-1133">Transmembrane helix</keyword>
<accession>A0A068W7T7</accession>
<feature type="transmembrane region" description="Helical" evidence="2">
    <location>
        <begin position="1127"/>
        <end position="1151"/>
    </location>
</feature>
<feature type="compositionally biased region" description="Basic and acidic residues" evidence="1">
    <location>
        <begin position="676"/>
        <end position="686"/>
    </location>
</feature>
<dbReference type="Proteomes" id="UP000492820">
    <property type="component" value="Unassembled WGS sequence"/>
</dbReference>
<organism evidence="3">
    <name type="scientific">Echinococcus granulosus</name>
    <name type="common">Hydatid tapeworm</name>
    <dbReference type="NCBI Taxonomy" id="6210"/>
    <lineage>
        <taxon>Eukaryota</taxon>
        <taxon>Metazoa</taxon>
        <taxon>Spiralia</taxon>
        <taxon>Lophotrochozoa</taxon>
        <taxon>Platyhelminthes</taxon>
        <taxon>Cestoda</taxon>
        <taxon>Eucestoda</taxon>
        <taxon>Cyclophyllidea</taxon>
        <taxon>Taeniidae</taxon>
        <taxon>Echinococcus</taxon>
        <taxon>Echinococcus granulosus group</taxon>
    </lineage>
</organism>
<sequence length="1183" mass="133835">MGFSSCWKSRVQQDLSKLLAEILSLKQVFLHKHDKVDEFVYSRFHHKLLALEARKRSINKLITSVLSRGAKIPNCKSRRPESLKSIFRQLNIVESEFHITSMLMYPKNPLNHVGDVIEGAKFARYFQINEFLDRLNLTYGNVDLPKLTSNLSAIEHDLELNFCLLRQICCNLPHHQNWRQFLTCLTNRDRDAAFKYYKLALKEVRLRGRCISSVHRLLNLLSGEKVAGQHFSTAIQHLVVSNTSCEALCYDLWLRLIKMIIFLEKYIPLKTVDKSTVFALDHLRSWQKELSNGSCEIWKAGDKSKLLCRRRRPDLWYSCLNDRLLSQMDRKFQKDGKLNKFQLEESGRNVCVVNGHEPLKSMDKQGINLAHGADTVDALEPNMANELKAKGQVQPNSDIQNFLIPNETEGSINSVGRSTTVRKACDTRVLKACDLFQSKLPGPPNIPLRARSGDLSNSPRAESREVFRSPPSILHSETRKVIAQMSTGSDIIRTSSPELILRETIIEDSTSRRMDSYLAAVEAAEMFVAQQHSNSNVEISKNKVRKSCSDDHLLKAALARTRSLDDLNGPQTDRIISLSHSLEDTIAYPLDLSEYVISAWDNYQVPCYSSVEDIGLVEPKARFSENFFWEDLFPDETEALDFERHFHQPQGTTRQIDEWSFEGLSGTPLSSQAFDDAVHSNDDGSRSSEALLEPVDRDPFSDDDQETPLRCSRRQDKCLQTEMDDSVNNIFTPFTFLNISQGAPPYDVNTTHTSGYESGTDVVTSLLQRASFSSLDASNKVDQPDSSTLLPTRNFGVQTVRNNRYKTSDTITEEPSGNYFTDHRVDSDVITKSEQALVKLHEFLREILVSSDTGIDGSPASTLVSRKQKQNTCSSACTGPKSTFHLMKSFICMLELAEQNTKLLRRSGALNSQSCEALSNQWNIYAKWMYDRVRELQGLNNYQEQIYVLSAKVNMLNQIAGTLMKQNGLLMKNYSPPSSQTLIRESCAVAEGSENLREALLKQKLQIMNSTHPMAQNVPELSDLEALFANCLSKILDRTMHDTRFLAEQANEIRSTFIYIEALTERLQTPAAITRDTLLSSELDSGVRAVKSSSTCASKWGSSELSRSDSLEKYTLDQNRSDNQWKSFFICVFASLLFIVLIASFCISDLVPAREQYSPFRCLGSAWPGCRAIHIYQVGVPPQ</sequence>
<dbReference type="WBParaSite" id="EgrG_000827300">
    <property type="protein sequence ID" value="EgrG_000827300"/>
    <property type="gene ID" value="EgrG_000827300"/>
</dbReference>
<feature type="region of interest" description="Disordered" evidence="1">
    <location>
        <begin position="444"/>
        <end position="466"/>
    </location>
</feature>
<evidence type="ECO:0000256" key="2">
    <source>
        <dbReference type="SAM" id="Phobius"/>
    </source>
</evidence>
<dbReference type="EMBL" id="LK028576">
    <property type="protein sequence ID" value="CDS15864.1"/>
    <property type="molecule type" value="Genomic_DNA"/>
</dbReference>
<dbReference type="OrthoDB" id="6242738at2759"/>
<protein>
    <submittedName>
        <fullName evidence="3 5">Uncharacterized protein</fullName>
    </submittedName>
</protein>
<gene>
    <name evidence="5" type="primary">EGR_01334</name>
    <name evidence="3" type="ORF">EgrG_000827300</name>
</gene>
<feature type="region of interest" description="Disordered" evidence="1">
    <location>
        <begin position="672"/>
        <end position="709"/>
    </location>
</feature>
<evidence type="ECO:0000313" key="5">
    <source>
        <dbReference type="WBParaSite" id="EgrG_000827300"/>
    </source>
</evidence>
<reference evidence="3 4" key="1">
    <citation type="journal article" date="2013" name="Nature">
        <title>The genomes of four tapeworm species reveal adaptations to parasitism.</title>
        <authorList>
            <person name="Tsai I.J."/>
            <person name="Zarowiecki M."/>
            <person name="Holroyd N."/>
            <person name="Garciarrubio A."/>
            <person name="Sanchez-Flores A."/>
            <person name="Brooks K.L."/>
            <person name="Tracey A."/>
            <person name="Bobes R.J."/>
            <person name="Fragoso G."/>
            <person name="Sciutto E."/>
            <person name="Aslett M."/>
            <person name="Beasley H."/>
            <person name="Bennett H.M."/>
            <person name="Cai J."/>
            <person name="Camicia F."/>
            <person name="Clark R."/>
            <person name="Cucher M."/>
            <person name="De Silva N."/>
            <person name="Day T.A."/>
            <person name="Deplazes P."/>
            <person name="Estrada K."/>
            <person name="Fernandez C."/>
            <person name="Holland P.W."/>
            <person name="Hou J."/>
            <person name="Hu S."/>
            <person name="Huckvale T."/>
            <person name="Hung S.S."/>
            <person name="Kamenetzky L."/>
            <person name="Keane J.A."/>
            <person name="Kiss F."/>
            <person name="Koziol U."/>
            <person name="Lambert O."/>
            <person name="Liu K."/>
            <person name="Luo X."/>
            <person name="Luo Y."/>
            <person name="Macchiaroli N."/>
            <person name="Nichol S."/>
            <person name="Paps J."/>
            <person name="Parkinson J."/>
            <person name="Pouchkina-Stantcheva N."/>
            <person name="Riddiford N."/>
            <person name="Rosenzvit M."/>
            <person name="Salinas G."/>
            <person name="Wasmuth J.D."/>
            <person name="Zamanian M."/>
            <person name="Zheng Y."/>
            <person name="Cai X."/>
            <person name="Soberon X."/>
            <person name="Olson P.D."/>
            <person name="Laclette J.P."/>
            <person name="Brehm K."/>
            <person name="Berriman M."/>
            <person name="Garciarrubio A."/>
            <person name="Bobes R.J."/>
            <person name="Fragoso G."/>
            <person name="Sanchez-Flores A."/>
            <person name="Estrada K."/>
            <person name="Cevallos M.A."/>
            <person name="Morett E."/>
            <person name="Gonzalez V."/>
            <person name="Portillo T."/>
            <person name="Ochoa-Leyva A."/>
            <person name="Jose M.V."/>
            <person name="Sciutto E."/>
            <person name="Landa A."/>
            <person name="Jimenez L."/>
            <person name="Valdes V."/>
            <person name="Carrero J.C."/>
            <person name="Larralde C."/>
            <person name="Morales-Montor J."/>
            <person name="Limon-Lason J."/>
            <person name="Soberon X."/>
            <person name="Laclette J.P."/>
        </authorList>
    </citation>
    <scope>NUCLEOTIDE SEQUENCE [LARGE SCALE GENOMIC DNA]</scope>
</reference>
<evidence type="ECO:0000256" key="1">
    <source>
        <dbReference type="SAM" id="MobiDB-lite"/>
    </source>
</evidence>